<evidence type="ECO:0000313" key="2">
    <source>
        <dbReference type="Proteomes" id="UP001176961"/>
    </source>
</evidence>
<evidence type="ECO:0000313" key="1">
    <source>
        <dbReference type="EMBL" id="CAJ0589401.1"/>
    </source>
</evidence>
<comment type="caution">
    <text evidence="1">The sequence shown here is derived from an EMBL/GenBank/DDBJ whole genome shotgun (WGS) entry which is preliminary data.</text>
</comment>
<reference evidence="1" key="1">
    <citation type="submission" date="2023-07" db="EMBL/GenBank/DDBJ databases">
        <authorList>
            <consortium name="CYATHOMIX"/>
        </authorList>
    </citation>
    <scope>NUCLEOTIDE SEQUENCE</scope>
    <source>
        <strain evidence="1">N/A</strain>
    </source>
</reference>
<proteinExistence type="predicted"/>
<sequence length="103" mass="12001">MLIQIYSQIQKPYIRRSWGLLGHSPGCGYRGIRYFRDSIVLPAIQTRRDHPLITRGIILACYFFTQFFHRSHRFMQFAVPAISYTVPCIDPSSRLHVEGDINS</sequence>
<dbReference type="Proteomes" id="UP001176961">
    <property type="component" value="Unassembled WGS sequence"/>
</dbReference>
<gene>
    <name evidence="1" type="ORF">CYNAS_LOCUS1384</name>
</gene>
<accession>A0AA36GI55</accession>
<organism evidence="1 2">
    <name type="scientific">Cylicocyclus nassatus</name>
    <name type="common">Nematode worm</name>
    <dbReference type="NCBI Taxonomy" id="53992"/>
    <lineage>
        <taxon>Eukaryota</taxon>
        <taxon>Metazoa</taxon>
        <taxon>Ecdysozoa</taxon>
        <taxon>Nematoda</taxon>
        <taxon>Chromadorea</taxon>
        <taxon>Rhabditida</taxon>
        <taxon>Rhabditina</taxon>
        <taxon>Rhabditomorpha</taxon>
        <taxon>Strongyloidea</taxon>
        <taxon>Strongylidae</taxon>
        <taxon>Cylicocyclus</taxon>
    </lineage>
</organism>
<protein>
    <submittedName>
        <fullName evidence="1">Uncharacterized protein</fullName>
    </submittedName>
</protein>
<keyword evidence="2" id="KW-1185">Reference proteome</keyword>
<name>A0AA36GI55_CYLNA</name>
<dbReference type="AlphaFoldDB" id="A0AA36GI55"/>
<dbReference type="EMBL" id="CATQJL010000001">
    <property type="protein sequence ID" value="CAJ0589401.1"/>
    <property type="molecule type" value="Genomic_DNA"/>
</dbReference>